<dbReference type="Proteomes" id="UP000075680">
    <property type="component" value="Unassembled WGS sequence"/>
</dbReference>
<reference evidence="1 2" key="1">
    <citation type="journal article" date="2016" name="Sci. Rep.">
        <title>Genomic and phenotypic characterization of the species Acinetobacter venetianus.</title>
        <authorList>
            <person name="Fondi M."/>
            <person name="Maida I."/>
            <person name="Perrin E."/>
            <person name="Orlandini V."/>
            <person name="La Torre L."/>
            <person name="Bosi E."/>
            <person name="Negroni A."/>
            <person name="Zanaroli G."/>
            <person name="Fava F."/>
            <person name="Decorosi F."/>
            <person name="Giovannetti L."/>
            <person name="Viti C."/>
            <person name="Vaneechoutte M."/>
            <person name="Dijkshoorn L."/>
            <person name="Fani R."/>
        </authorList>
    </citation>
    <scope>NUCLEOTIDE SEQUENCE [LARGE SCALE GENOMIC DNA]</scope>
    <source>
        <strain evidence="1 2">LUH5627</strain>
    </source>
</reference>
<gene>
    <name evidence="1" type="ORF">AVENLUH5627_03250</name>
</gene>
<sequence length="133" mass="15318">MKSLPPQVINEKVVIKVSKGIEDSGFNICVMNLSSTTISKIDFYKRELLESVGLVNLSFYGVGECFFHSVDESKKNLDGKITVEEIKQQDEIILIENFKSYFEPQPTTFQIEVQKKYWGSKPKKIWIFVDVET</sequence>
<organism evidence="1 2">
    <name type="scientific">Acinetobacter venetianus</name>
    <dbReference type="NCBI Taxonomy" id="52133"/>
    <lineage>
        <taxon>Bacteria</taxon>
        <taxon>Pseudomonadati</taxon>
        <taxon>Pseudomonadota</taxon>
        <taxon>Gammaproteobacteria</taxon>
        <taxon>Moraxellales</taxon>
        <taxon>Moraxellaceae</taxon>
        <taxon>Acinetobacter</taxon>
    </lineage>
</organism>
<protein>
    <submittedName>
        <fullName evidence="1">Uncharacterized protein</fullName>
    </submittedName>
</protein>
<evidence type="ECO:0000313" key="2">
    <source>
        <dbReference type="Proteomes" id="UP000075680"/>
    </source>
</evidence>
<name>A0A150HJW3_9GAMM</name>
<dbReference type="AlphaFoldDB" id="A0A150HJW3"/>
<accession>A0A150HJW3</accession>
<proteinExistence type="predicted"/>
<evidence type="ECO:0000313" key="1">
    <source>
        <dbReference type="EMBL" id="KXZ63768.1"/>
    </source>
</evidence>
<comment type="caution">
    <text evidence="1">The sequence shown here is derived from an EMBL/GenBank/DDBJ whole genome shotgun (WGS) entry which is preliminary data.</text>
</comment>
<dbReference type="EMBL" id="JRUE01000241">
    <property type="protein sequence ID" value="KXZ63768.1"/>
    <property type="molecule type" value="Genomic_DNA"/>
</dbReference>
<dbReference type="PATRIC" id="fig|52133.18.peg.3332"/>